<keyword evidence="3" id="KW-1185">Reference proteome</keyword>
<evidence type="ECO:0000313" key="2">
    <source>
        <dbReference type="EMBL" id="PLB36125.1"/>
    </source>
</evidence>
<sequence>MFSFTYPILPPEPTVTRMIRLLPDEDNDALIKCTLFNYTLARECKRRGNNLYEALSYVWGSGVKSESVILDGSPYLVTKSLHAALLYHRDCQLDRILWIDALSINQEDADEKSRQIPLMRMIYAQASCVIVWLGEATKERDGGLEYIRHISEDKVLQEVGVARCITVMCGSVPINGHTFCEGIGQLELPTHIQRVTYPVARLMKGAIFRSIYDVNSCGDICLATSKHDKVYALLGLSSDDPNTPSLKPNYNLPWIEVYRQTASYIFPGNCSVETWPDRDAAIIQGKGWVLARIDSVHEVINEHGHQFIQILYTDNTQSRHYQSIWGNEWTLPASAASIQEGDLICLLEGASCPNIIRLCRDYFILLQKLTWGGGFPSYDILLLWEISPNGAGSLDDPQNSIELNIRVPELQETPQEVERRLADLAVIMEEIVRAILRPGISRARAIERLLCQSGAGIAIMEGLVKNAAAHPEPDAYMIMELLFQYYGLSLPIPQGVVRSAAGNTGSCGLKIMELLFQHTNLPVSEEVVQEAARNTGHNGYVIIKILCRHLEASLPISERVVKAAAENTGVYGYRMREVLSQHLATNPTVIQQRSR</sequence>
<dbReference type="GeneID" id="36524856"/>
<dbReference type="Proteomes" id="UP000234585">
    <property type="component" value="Unassembled WGS sequence"/>
</dbReference>
<dbReference type="OrthoDB" id="3477286at2759"/>
<dbReference type="AlphaFoldDB" id="A0A2I2F659"/>
<dbReference type="Pfam" id="PF23397">
    <property type="entry name" value="DUF7104"/>
    <property type="match status" value="1"/>
</dbReference>
<dbReference type="STRING" id="41067.A0A2I2F659"/>
<name>A0A2I2F659_ASPCN</name>
<feature type="domain" description="Heterokaryon incompatibility" evidence="1">
    <location>
        <begin position="52"/>
        <end position="154"/>
    </location>
</feature>
<dbReference type="InterPro" id="IPR055530">
    <property type="entry name" value="DUF7104"/>
</dbReference>
<protein>
    <submittedName>
        <fullName evidence="2">Heterokaryon incompatibility protein-domain-containing protein</fullName>
    </submittedName>
</protein>
<dbReference type="PANTHER" id="PTHR24148">
    <property type="entry name" value="ANKYRIN REPEAT DOMAIN-CONTAINING PROTEIN 39 HOMOLOG-RELATED"/>
    <property type="match status" value="1"/>
</dbReference>
<dbReference type="InterPro" id="IPR052895">
    <property type="entry name" value="HetReg/Transcr_Mod"/>
</dbReference>
<dbReference type="RefSeq" id="XP_024670137.1">
    <property type="nucleotide sequence ID" value="XM_024817696.1"/>
</dbReference>
<evidence type="ECO:0000259" key="1">
    <source>
        <dbReference type="Pfam" id="PF06985"/>
    </source>
</evidence>
<dbReference type="Pfam" id="PF06985">
    <property type="entry name" value="HET"/>
    <property type="match status" value="1"/>
</dbReference>
<dbReference type="EMBL" id="KZ559154">
    <property type="protein sequence ID" value="PLB36125.1"/>
    <property type="molecule type" value="Genomic_DNA"/>
</dbReference>
<dbReference type="InterPro" id="IPR010730">
    <property type="entry name" value="HET"/>
</dbReference>
<accession>A0A2I2F659</accession>
<organism evidence="2 3">
    <name type="scientific">Aspergillus candidus</name>
    <dbReference type="NCBI Taxonomy" id="41067"/>
    <lineage>
        <taxon>Eukaryota</taxon>
        <taxon>Fungi</taxon>
        <taxon>Dikarya</taxon>
        <taxon>Ascomycota</taxon>
        <taxon>Pezizomycotina</taxon>
        <taxon>Eurotiomycetes</taxon>
        <taxon>Eurotiomycetidae</taxon>
        <taxon>Eurotiales</taxon>
        <taxon>Aspergillaceae</taxon>
        <taxon>Aspergillus</taxon>
        <taxon>Aspergillus subgen. Circumdati</taxon>
    </lineage>
</organism>
<proteinExistence type="predicted"/>
<evidence type="ECO:0000313" key="3">
    <source>
        <dbReference type="Proteomes" id="UP000234585"/>
    </source>
</evidence>
<gene>
    <name evidence="2" type="ORF">BDW47DRAFT_132913</name>
</gene>
<dbReference type="PANTHER" id="PTHR24148:SF78">
    <property type="entry name" value="HETEROKARYON INCOMPATIBILITY DOMAIN-CONTAINING PROTEIN"/>
    <property type="match status" value="1"/>
</dbReference>
<reference evidence="2 3" key="1">
    <citation type="submission" date="2017-12" db="EMBL/GenBank/DDBJ databases">
        <authorList>
            <consortium name="DOE Joint Genome Institute"/>
            <person name="Haridas S."/>
            <person name="Kjaerbolling I."/>
            <person name="Vesth T.C."/>
            <person name="Frisvad J.C."/>
            <person name="Nybo J.L."/>
            <person name="Theobald S."/>
            <person name="Kuo A."/>
            <person name="Bowyer P."/>
            <person name="Matsuda Y."/>
            <person name="Mondo S."/>
            <person name="Lyhne E.K."/>
            <person name="Kogle M.E."/>
            <person name="Clum A."/>
            <person name="Lipzen A."/>
            <person name="Salamov A."/>
            <person name="Ngan C.Y."/>
            <person name="Daum C."/>
            <person name="Chiniquy J."/>
            <person name="Barry K."/>
            <person name="LaButti K."/>
            <person name="Simmons B.A."/>
            <person name="Magnuson J.K."/>
            <person name="Mortensen U.H."/>
            <person name="Larsen T.O."/>
            <person name="Grigoriev I.V."/>
            <person name="Baker S.E."/>
            <person name="Andersen M.R."/>
            <person name="Nordberg H.P."/>
            <person name="Cantor M.N."/>
            <person name="Hua S.X."/>
        </authorList>
    </citation>
    <scope>NUCLEOTIDE SEQUENCE [LARGE SCALE GENOMIC DNA]</scope>
    <source>
        <strain evidence="2 3">CBS 102.13</strain>
    </source>
</reference>